<accession>A0A386PSU7</accession>
<dbReference type="AlphaFoldDB" id="A0A386PSU7"/>
<name>A0A386PSU7_9LACO</name>
<dbReference type="KEGG" id="lzh:D1B17_11025"/>
<organism evidence="2 3">
    <name type="scientific">Companilactobacillus zhachilii</name>
    <dbReference type="NCBI Taxonomy" id="2304606"/>
    <lineage>
        <taxon>Bacteria</taxon>
        <taxon>Bacillati</taxon>
        <taxon>Bacillota</taxon>
        <taxon>Bacilli</taxon>
        <taxon>Lactobacillales</taxon>
        <taxon>Lactobacillaceae</taxon>
        <taxon>Companilactobacillus</taxon>
    </lineage>
</organism>
<evidence type="ECO:0008006" key="4">
    <source>
        <dbReference type="Google" id="ProtNLM"/>
    </source>
</evidence>
<dbReference type="Proteomes" id="UP000267208">
    <property type="component" value="Chromosome"/>
</dbReference>
<protein>
    <recommendedName>
        <fullName evidence="4">Surface layer protein A domain-containing protein</fullName>
    </recommendedName>
</protein>
<evidence type="ECO:0000256" key="1">
    <source>
        <dbReference type="SAM" id="SignalP"/>
    </source>
</evidence>
<sequence length="173" mass="20142">MKKFVRWVLVSALALISFGSFSQMVHARYIDGFPYVRTFKTTHLYKAKRVSGYDWDPKYEFSEITDRALSANTNWYADQTGDTVNTKDEYVRVATNEWAKTKDIIIVSKAYTSFGLKTNKDYPIFSFDSKNYKMTKTDKKLAQGMWLFGDYVQIPNEDVYTRVGGNEWVQLNP</sequence>
<evidence type="ECO:0000313" key="3">
    <source>
        <dbReference type="Proteomes" id="UP000267208"/>
    </source>
</evidence>
<gene>
    <name evidence="2" type="ORF">D1B17_11025</name>
</gene>
<keyword evidence="3" id="KW-1185">Reference proteome</keyword>
<evidence type="ECO:0000313" key="2">
    <source>
        <dbReference type="EMBL" id="AYE39131.1"/>
    </source>
</evidence>
<dbReference type="OrthoDB" id="2305711at2"/>
<dbReference type="EMBL" id="CP031933">
    <property type="protein sequence ID" value="AYE39131.1"/>
    <property type="molecule type" value="Genomic_DNA"/>
</dbReference>
<feature type="chain" id="PRO_5038500665" description="Surface layer protein A domain-containing protein" evidence="1">
    <location>
        <begin position="23"/>
        <end position="173"/>
    </location>
</feature>
<feature type="signal peptide" evidence="1">
    <location>
        <begin position="1"/>
        <end position="22"/>
    </location>
</feature>
<proteinExistence type="predicted"/>
<keyword evidence="1" id="KW-0732">Signal</keyword>
<reference evidence="3" key="1">
    <citation type="submission" date="2018-08" db="EMBL/GenBank/DDBJ databases">
        <title>Genome of Lactobacillus sp. HBUAS52074.</title>
        <authorList>
            <person name="Guo Z."/>
            <person name="Zhang Z.D."/>
        </authorList>
    </citation>
    <scope>NUCLEOTIDE SEQUENCE [LARGE SCALE GENOMIC DNA]</scope>
    <source>
        <strain evidence="3">HBUAS52074</strain>
    </source>
</reference>
<dbReference type="RefSeq" id="WP_120143423.1">
    <property type="nucleotide sequence ID" value="NZ_CP031933.2"/>
</dbReference>